<evidence type="ECO:0000259" key="6">
    <source>
        <dbReference type="PROSITE" id="PS51779"/>
    </source>
</evidence>
<accession>A0ABX3IHA0</accession>
<dbReference type="InterPro" id="IPR010827">
    <property type="entry name" value="BamA/TamA_POTRA"/>
</dbReference>
<comment type="subcellular location">
    <subcellularLocation>
        <location evidence="1">Membrane</location>
    </subcellularLocation>
</comment>
<keyword evidence="3" id="KW-0732">Signal</keyword>
<dbReference type="Pfam" id="PF01103">
    <property type="entry name" value="Omp85"/>
    <property type="match status" value="1"/>
</dbReference>
<evidence type="ECO:0000256" key="4">
    <source>
        <dbReference type="ARBA" id="ARBA00023136"/>
    </source>
</evidence>
<protein>
    <recommendedName>
        <fullName evidence="6">POTRA domain-containing protein</fullName>
    </recommendedName>
</protein>
<dbReference type="Pfam" id="PF07244">
    <property type="entry name" value="POTRA"/>
    <property type="match status" value="1"/>
</dbReference>
<comment type="caution">
    <text evidence="7">The sequence shown here is derived from an EMBL/GenBank/DDBJ whole genome shotgun (WGS) entry which is preliminary data.</text>
</comment>
<evidence type="ECO:0000256" key="3">
    <source>
        <dbReference type="ARBA" id="ARBA00022729"/>
    </source>
</evidence>
<name>A0ABX3IHA0_9BACT</name>
<keyword evidence="4" id="KW-0472">Membrane</keyword>
<evidence type="ECO:0000256" key="1">
    <source>
        <dbReference type="ARBA" id="ARBA00004370"/>
    </source>
</evidence>
<dbReference type="InterPro" id="IPR000184">
    <property type="entry name" value="Bac_surfAg_D15"/>
</dbReference>
<gene>
    <name evidence="7" type="ORF">XJ44_05295</name>
</gene>
<dbReference type="PROSITE" id="PS51779">
    <property type="entry name" value="POTRA"/>
    <property type="match status" value="1"/>
</dbReference>
<dbReference type="InterPro" id="IPR034746">
    <property type="entry name" value="POTRA"/>
</dbReference>
<keyword evidence="8" id="KW-1185">Reference proteome</keyword>
<dbReference type="PANTHER" id="PTHR12815">
    <property type="entry name" value="SORTING AND ASSEMBLY MACHINERY SAMM50 PROTEIN FAMILY MEMBER"/>
    <property type="match status" value="1"/>
</dbReference>
<dbReference type="Gene3D" id="2.40.160.50">
    <property type="entry name" value="membrane protein fhac: a member of the omp85/tpsb transporter family"/>
    <property type="match status" value="1"/>
</dbReference>
<feature type="domain" description="POTRA" evidence="6">
    <location>
        <begin position="19"/>
        <end position="89"/>
    </location>
</feature>
<evidence type="ECO:0000313" key="8">
    <source>
        <dbReference type="Proteomes" id="UP000242616"/>
    </source>
</evidence>
<proteinExistence type="predicted"/>
<evidence type="ECO:0000313" key="7">
    <source>
        <dbReference type="EMBL" id="ONN27200.1"/>
    </source>
</evidence>
<dbReference type="RefSeq" id="WP_077198318.1">
    <property type="nucleotide sequence ID" value="NZ_LBFC01000018.1"/>
</dbReference>
<keyword evidence="5" id="KW-0998">Cell outer membrane</keyword>
<dbReference type="EMBL" id="LBFC01000018">
    <property type="protein sequence ID" value="ONN27200.1"/>
    <property type="molecule type" value="Genomic_DNA"/>
</dbReference>
<evidence type="ECO:0000256" key="5">
    <source>
        <dbReference type="ARBA" id="ARBA00023237"/>
    </source>
</evidence>
<keyword evidence="2" id="KW-0812">Transmembrane</keyword>
<evidence type="ECO:0000256" key="2">
    <source>
        <dbReference type="ARBA" id="ARBA00022692"/>
    </source>
</evidence>
<dbReference type="Gene3D" id="3.10.20.310">
    <property type="entry name" value="membrane protein fhac"/>
    <property type="match status" value="3"/>
</dbReference>
<organism evidence="7 8">
    <name type="scientific">Thermosipho affectus</name>
    <dbReference type="NCBI Taxonomy" id="660294"/>
    <lineage>
        <taxon>Bacteria</taxon>
        <taxon>Thermotogati</taxon>
        <taxon>Thermotogota</taxon>
        <taxon>Thermotogae</taxon>
        <taxon>Thermotogales</taxon>
        <taxon>Fervidobacteriaceae</taxon>
        <taxon>Thermosipho</taxon>
    </lineage>
</organism>
<sequence>MRKFFVLFFLGIFLFSFATVLEKVTINGLKLLDEKDLEFAYSQYLGKDINDYAILDIVKSLKSTGYFSSVEWSKIEGKGLELVIDVVENKKVEKVNLVVEGVGLISKETLDASITLKEDKPFSFVKFRESILNISKKYEDEGYIVSNVFSKNKEQAFIYVSGSVNATSVTFRVTEYALYEVEFSGETENIEDILTKIKENSKLKEYKSYLSKNWFLRLFDDEKSYYPKMSDLQRIFQEFGKYVYFSPYSKIQILSVESEKPSKKLKIIVVQNRLIKNPLFFESVEVEGNTLYDFPEITASGTLTNSDLLDILQKVKDWYEKNEYIVNVQPKIKDNKFIVSVTEYKFGDVKIEGLTRTKKYTFDDLIFIVPGDFANKSELRKTYVEIYKTQFFDNIDFDITPVSTNVLDVKLKLEEKTKRFNFIGGGAWGPPGDGKPWYEGFAAQVQLKTVNPFGFGQNIGLNLSLGLENKIVGLEYSIRKPFGRPLIFGTKLNYSYSTDDATITNNVGFSISLSTLKINNNSYIFGAGVDYKTTVSTQVSEEYLGGNVLGGYIFETLDDLIIPTEGIYLNFTGQRYFKVMGNAPVAYKFQEEASIHIPVGKFSIASRLYASQLLQEEGNKIYNYLSGLNSLRGATLEGNMAFLLNNDLRYVDKKSNYPFYFSLFGDMAYVGDTYTFDRIDWSVGVELGLNVPMLGLIRVGEAYYNDKWNFFFLMGKTF</sequence>
<dbReference type="PANTHER" id="PTHR12815:SF47">
    <property type="entry name" value="TRANSLOCATION AND ASSEMBLY MODULE SUBUNIT TAMA"/>
    <property type="match status" value="1"/>
</dbReference>
<reference evidence="7 8" key="1">
    <citation type="submission" date="2015-06" db="EMBL/GenBank/DDBJ databases">
        <title>Genome sequencing of Thermotogales isolates from hydrothermal vents.</title>
        <authorList>
            <person name="Haverkamp T.H."/>
            <person name="Kublanov I.V."/>
            <person name="Nesbo C.L."/>
        </authorList>
    </citation>
    <scope>NUCLEOTIDE SEQUENCE [LARGE SCALE GENOMIC DNA]</scope>
    <source>
        <strain evidence="8">ik275mar</strain>
    </source>
</reference>
<dbReference type="InterPro" id="IPR039910">
    <property type="entry name" value="D15-like"/>
</dbReference>
<dbReference type="Proteomes" id="UP000242616">
    <property type="component" value="Unassembled WGS sequence"/>
</dbReference>